<proteinExistence type="predicted"/>
<dbReference type="PROSITE" id="PS51257">
    <property type="entry name" value="PROKAR_LIPOPROTEIN"/>
    <property type="match status" value="1"/>
</dbReference>
<evidence type="ECO:0000256" key="2">
    <source>
        <dbReference type="ARBA" id="ARBA00022729"/>
    </source>
</evidence>
<keyword evidence="2" id="KW-0732">Signal</keyword>
<evidence type="ECO:0000313" key="5">
    <source>
        <dbReference type="Proteomes" id="UP000681315"/>
    </source>
</evidence>
<dbReference type="Proteomes" id="UP000681315">
    <property type="component" value="Unassembled WGS sequence"/>
</dbReference>
<feature type="domain" description="Imelysin-like" evidence="3">
    <location>
        <begin position="48"/>
        <end position="348"/>
    </location>
</feature>
<sequence>MIKNIALVFSLVFMMGCSSSDDSGAGGGGATDDFDRSALLTNLADNIIIPSYQDFGPKLTTLKGSIESFVATPNQSTLQTARRHWLIAYKAWQHVEMFNIGKAEALNEYHFFMNIYPVTISDIETGVSTGNYDLNTPNYHDAQGFPALDYLLYGVADDDAGIVAKFSSDANAQGYKDYLTDVINQMDNLTQQVITDWTTGYRDQFVNSSKNTATSSLNKFVNDFIFYYEKGLRANKIGIPAGVFSTTPLADKVEGYYNGEVSKELALEALNAVQDVFNGKAFSGSATGASFKTYLEYLKVDRNGQNLSAIINAQFNEARTKIQELNSNFSQQIITDNTKMTVAYDALQRAVVYLKVDMVQAFNISVDYVDADGD</sequence>
<dbReference type="InterPro" id="IPR018976">
    <property type="entry name" value="Imelysin-like"/>
</dbReference>
<dbReference type="Pfam" id="PF09375">
    <property type="entry name" value="Peptidase_M75"/>
    <property type="match status" value="1"/>
</dbReference>
<protein>
    <submittedName>
        <fullName evidence="4">Imelysin family protein</fullName>
    </submittedName>
</protein>
<gene>
    <name evidence="4" type="ORF">J4051_16805</name>
</gene>
<dbReference type="InterPro" id="IPR034984">
    <property type="entry name" value="Imelysin-like_IPPA"/>
</dbReference>
<organism evidence="4 5">
    <name type="scientific">Gelidibacter pelagius</name>
    <dbReference type="NCBI Taxonomy" id="2819985"/>
    <lineage>
        <taxon>Bacteria</taxon>
        <taxon>Pseudomonadati</taxon>
        <taxon>Bacteroidota</taxon>
        <taxon>Flavobacteriia</taxon>
        <taxon>Flavobacteriales</taxon>
        <taxon>Flavobacteriaceae</taxon>
        <taxon>Gelidibacter</taxon>
    </lineage>
</organism>
<keyword evidence="5" id="KW-1185">Reference proteome</keyword>
<reference evidence="4 5" key="1">
    <citation type="submission" date="2021-03" db="EMBL/GenBank/DDBJ databases">
        <title>Gelidibacter sp. nov., isolated from costal sediment.</title>
        <authorList>
            <person name="Lun K.-Y."/>
        </authorList>
    </citation>
    <scope>NUCLEOTIDE SEQUENCE [LARGE SCALE GENOMIC DNA]</scope>
    <source>
        <strain evidence="4 5">DF109</strain>
    </source>
</reference>
<dbReference type="CDD" id="cd14659">
    <property type="entry name" value="Imelysin-like_IPPA"/>
    <property type="match status" value="1"/>
</dbReference>
<dbReference type="RefSeq" id="WP_208235041.1">
    <property type="nucleotide sequence ID" value="NZ_JAGEVG010000025.1"/>
</dbReference>
<accession>A0ABS3SW47</accession>
<evidence type="ECO:0000259" key="3">
    <source>
        <dbReference type="Pfam" id="PF09375"/>
    </source>
</evidence>
<dbReference type="EMBL" id="JAGEVG010000025">
    <property type="protein sequence ID" value="MBO3099933.1"/>
    <property type="molecule type" value="Genomic_DNA"/>
</dbReference>
<name>A0ABS3SW47_9FLAO</name>
<comment type="caution">
    <text evidence="4">The sequence shown here is derived from an EMBL/GenBank/DDBJ whole genome shotgun (WGS) entry which is preliminary data.</text>
</comment>
<evidence type="ECO:0000256" key="1">
    <source>
        <dbReference type="ARBA" id="ARBA00004196"/>
    </source>
</evidence>
<dbReference type="InterPro" id="IPR038352">
    <property type="entry name" value="Imelysin_sf"/>
</dbReference>
<comment type="subcellular location">
    <subcellularLocation>
        <location evidence="1">Cell envelope</location>
    </subcellularLocation>
</comment>
<evidence type="ECO:0000313" key="4">
    <source>
        <dbReference type="EMBL" id="MBO3099933.1"/>
    </source>
</evidence>
<dbReference type="Gene3D" id="1.20.1420.20">
    <property type="entry name" value="M75 peptidase, HXXE motif"/>
    <property type="match status" value="1"/>
</dbReference>